<comment type="caution">
    <text evidence="2">The sequence shown here is derived from an EMBL/GenBank/DDBJ whole genome shotgun (WGS) entry which is preliminary data.</text>
</comment>
<dbReference type="RefSeq" id="WP_158222002.1">
    <property type="nucleotide sequence ID" value="NZ_BBQK01000025.1"/>
</dbReference>
<gene>
    <name evidence="2" type="ORF">GUL26_33490</name>
</gene>
<proteinExistence type="predicted"/>
<dbReference type="Gene3D" id="3.40.1350.120">
    <property type="match status" value="1"/>
</dbReference>
<evidence type="ECO:0000259" key="1">
    <source>
        <dbReference type="Pfam" id="PF18451"/>
    </source>
</evidence>
<evidence type="ECO:0000313" key="2">
    <source>
        <dbReference type="EMBL" id="MZZ17187.1"/>
    </source>
</evidence>
<dbReference type="Pfam" id="PF18451">
    <property type="entry name" value="CdiA_C"/>
    <property type="match status" value="1"/>
</dbReference>
<feature type="domain" description="tRNA nuclease CdiA C-terminal" evidence="1">
    <location>
        <begin position="7"/>
        <end position="81"/>
    </location>
</feature>
<accession>A0A6B1YN67</accession>
<organism evidence="2 3">
    <name type="scientific">Pseudomonas aeruginosa</name>
    <dbReference type="NCBI Taxonomy" id="287"/>
    <lineage>
        <taxon>Bacteria</taxon>
        <taxon>Pseudomonadati</taxon>
        <taxon>Pseudomonadota</taxon>
        <taxon>Gammaproteobacteria</taxon>
        <taxon>Pseudomonadales</taxon>
        <taxon>Pseudomonadaceae</taxon>
        <taxon>Pseudomonas</taxon>
    </lineage>
</organism>
<dbReference type="InterPro" id="IPR040559">
    <property type="entry name" value="CdiA_C"/>
</dbReference>
<protein>
    <recommendedName>
        <fullName evidence="1">tRNA nuclease CdiA C-terminal domain-containing protein</fullName>
    </recommendedName>
</protein>
<evidence type="ECO:0000313" key="3">
    <source>
        <dbReference type="Proteomes" id="UP000644192"/>
    </source>
</evidence>
<dbReference type="Proteomes" id="UP000644192">
    <property type="component" value="Unassembled WGS sequence"/>
</dbReference>
<sequence length="89" mass="9790">MKKNSANPDLKINGEFADVFSSRANSPVSVLMTVTEKVEKQAQNIVVNLADSPLTFKQIENALSVKPVDGLKNLYLLKDGQFKVIEVGR</sequence>
<reference evidence="2" key="1">
    <citation type="submission" date="2020-01" db="EMBL/GenBank/DDBJ databases">
        <title>Bacteria Cultured from War Wounds Associated with the Conflict in Eastern Ukraine.</title>
        <authorList>
            <person name="Snesrud E."/>
            <person name="Galac M.R."/>
            <person name="Mc Gann P."/>
            <person name="Valentine K."/>
            <person name="Viacheslav K."/>
        </authorList>
    </citation>
    <scope>NUCLEOTIDE SEQUENCE</scope>
    <source>
        <strain evidence="2">VNMU148</strain>
    </source>
</reference>
<name>A0A6B1YN67_PSEAI</name>
<dbReference type="EMBL" id="WXZT01000043">
    <property type="protein sequence ID" value="MZZ17187.1"/>
    <property type="molecule type" value="Genomic_DNA"/>
</dbReference>
<dbReference type="AlphaFoldDB" id="A0A6B1YN67"/>